<gene>
    <name evidence="6" type="ordered locus">VIBHAR_04980</name>
</gene>
<evidence type="ECO:0000256" key="2">
    <source>
        <dbReference type="ARBA" id="ARBA00023015"/>
    </source>
</evidence>
<dbReference type="SUPFAM" id="SSF53850">
    <property type="entry name" value="Periplasmic binding protein-like II"/>
    <property type="match status" value="1"/>
</dbReference>
<dbReference type="GO" id="GO:0003700">
    <property type="term" value="F:DNA-binding transcription factor activity"/>
    <property type="evidence" value="ECO:0007669"/>
    <property type="project" value="InterPro"/>
</dbReference>
<evidence type="ECO:0000256" key="3">
    <source>
        <dbReference type="ARBA" id="ARBA00023125"/>
    </source>
</evidence>
<dbReference type="KEGG" id="vha:VIBHAR_04980"/>
<dbReference type="PRINTS" id="PR00039">
    <property type="entry name" value="HTHLYSR"/>
</dbReference>
<dbReference type="PROSITE" id="PS50931">
    <property type="entry name" value="HTH_LYSR"/>
    <property type="match status" value="1"/>
</dbReference>
<name>A7N3E7_VIBC1</name>
<dbReference type="GO" id="GO:0043565">
    <property type="term" value="F:sequence-specific DNA binding"/>
    <property type="evidence" value="ECO:0007669"/>
    <property type="project" value="TreeGrafter"/>
</dbReference>
<dbReference type="InterPro" id="IPR036388">
    <property type="entry name" value="WH-like_DNA-bd_sf"/>
</dbReference>
<evidence type="ECO:0000256" key="1">
    <source>
        <dbReference type="ARBA" id="ARBA00009437"/>
    </source>
</evidence>
<organism evidence="6 7">
    <name type="scientific">Vibrio campbellii (strain ATCC BAA-1116)</name>
    <dbReference type="NCBI Taxonomy" id="2902295"/>
    <lineage>
        <taxon>Bacteria</taxon>
        <taxon>Pseudomonadati</taxon>
        <taxon>Pseudomonadota</taxon>
        <taxon>Gammaproteobacteria</taxon>
        <taxon>Vibrionales</taxon>
        <taxon>Vibrionaceae</taxon>
        <taxon>Vibrio</taxon>
    </lineage>
</organism>
<dbReference type="PATRIC" id="fig|338187.36.peg.3863"/>
<keyword evidence="2" id="KW-0805">Transcription regulation</keyword>
<dbReference type="GO" id="GO:0006351">
    <property type="term" value="P:DNA-templated transcription"/>
    <property type="evidence" value="ECO:0007669"/>
    <property type="project" value="TreeGrafter"/>
</dbReference>
<dbReference type="Pfam" id="PF00126">
    <property type="entry name" value="HTH_1"/>
    <property type="match status" value="1"/>
</dbReference>
<dbReference type="FunFam" id="1.10.10.10:FF:000001">
    <property type="entry name" value="LysR family transcriptional regulator"/>
    <property type="match status" value="1"/>
</dbReference>
<sequence length="311" mass="35688">MKKEGIRSKDTMRKLVPLKSIYAFVAVAETGSMTEAAQLLSVSHSAVSQAIKSLESQVNKPLFDRVGRQVRLNNDGKKYYRKVAPALEQIVDATEALLHDQNSKRITFNMANSLALHWWIPRMSSLQDFAPQLDIRLSNLIGQFSLEQEGIDAALVHGSPQEWQDYYCEKLSDDELVLVCSPELLDQPNSQDIKQLLSTYPIIEVTNDRRKHDWQIWQEQTGIERPKGKKPVTFDMSIQAVQATIRRLGLLVTHRLFVTDDIKYGQLVELGRPIVNPSQQFYLICPPHKLKHEAFHLLRSWLRQEFSQTKV</sequence>
<reference evidence="6 7" key="1">
    <citation type="submission" date="2007-08" db="EMBL/GenBank/DDBJ databases">
        <authorList>
            <consortium name="The Vibrio harveyi Genome Sequencing Project"/>
            <person name="Bassler B."/>
            <person name="Clifton S.W."/>
            <person name="Fulton L."/>
            <person name="Delehaunty K."/>
            <person name="Fronick C."/>
            <person name="Harrison M."/>
            <person name="Markivic C."/>
            <person name="Fulton R."/>
            <person name="Tin-Wollam A.-M."/>
            <person name="Shah N."/>
            <person name="Pepin K."/>
            <person name="Nash W."/>
            <person name="Thiruvilangam P."/>
            <person name="Bhonagiri V."/>
            <person name="Waters C."/>
            <person name="Tu K.C."/>
            <person name="Irgon J."/>
            <person name="Wilson R.K."/>
        </authorList>
    </citation>
    <scope>NUCLEOTIDE SEQUENCE [LARGE SCALE GENOMIC DNA]</scope>
    <source>
        <strain evidence="7">ATCC BAA-1116 / BB120</strain>
    </source>
</reference>
<comment type="similarity">
    <text evidence="1">Belongs to the LysR transcriptional regulatory family.</text>
</comment>
<dbReference type="EMBL" id="CP000790">
    <property type="protein sequence ID" value="ABU72888.1"/>
    <property type="molecule type" value="Genomic_DNA"/>
</dbReference>
<evidence type="ECO:0000256" key="4">
    <source>
        <dbReference type="ARBA" id="ARBA00023163"/>
    </source>
</evidence>
<evidence type="ECO:0000259" key="5">
    <source>
        <dbReference type="PROSITE" id="PS50931"/>
    </source>
</evidence>
<dbReference type="SUPFAM" id="SSF46785">
    <property type="entry name" value="Winged helix' DNA-binding domain"/>
    <property type="match status" value="1"/>
</dbReference>
<dbReference type="Pfam" id="PF03466">
    <property type="entry name" value="LysR_substrate"/>
    <property type="match status" value="1"/>
</dbReference>
<dbReference type="Proteomes" id="UP000008152">
    <property type="component" value="Chromosome II"/>
</dbReference>
<feature type="domain" description="HTH lysR-type" evidence="5">
    <location>
        <begin position="16"/>
        <end position="73"/>
    </location>
</feature>
<keyword evidence="4" id="KW-0804">Transcription</keyword>
<dbReference type="PANTHER" id="PTHR30537">
    <property type="entry name" value="HTH-TYPE TRANSCRIPTIONAL REGULATOR"/>
    <property type="match status" value="1"/>
</dbReference>
<dbReference type="PANTHER" id="PTHR30537:SF26">
    <property type="entry name" value="GLYCINE CLEAVAGE SYSTEM TRANSCRIPTIONAL ACTIVATOR"/>
    <property type="match status" value="1"/>
</dbReference>
<proteinExistence type="inferred from homology"/>
<dbReference type="Gene3D" id="3.40.190.10">
    <property type="entry name" value="Periplasmic binding protein-like II"/>
    <property type="match status" value="2"/>
</dbReference>
<dbReference type="AlphaFoldDB" id="A7N3E7"/>
<keyword evidence="3" id="KW-0238">DNA-binding</keyword>
<dbReference type="InterPro" id="IPR005119">
    <property type="entry name" value="LysR_subst-bd"/>
</dbReference>
<dbReference type="InterPro" id="IPR000847">
    <property type="entry name" value="LysR_HTH_N"/>
</dbReference>
<dbReference type="InterPro" id="IPR036390">
    <property type="entry name" value="WH_DNA-bd_sf"/>
</dbReference>
<dbReference type="Gene3D" id="1.10.10.10">
    <property type="entry name" value="Winged helix-like DNA-binding domain superfamily/Winged helix DNA-binding domain"/>
    <property type="match status" value="1"/>
</dbReference>
<evidence type="ECO:0000313" key="6">
    <source>
        <dbReference type="EMBL" id="ABU72888.1"/>
    </source>
</evidence>
<protein>
    <recommendedName>
        <fullName evidence="5">HTH lysR-type domain-containing protein</fullName>
    </recommendedName>
</protein>
<evidence type="ECO:0000313" key="7">
    <source>
        <dbReference type="Proteomes" id="UP000008152"/>
    </source>
</evidence>
<accession>A7N3E7</accession>
<dbReference type="InterPro" id="IPR058163">
    <property type="entry name" value="LysR-type_TF_proteobact-type"/>
</dbReference>